<dbReference type="InParanoid" id="E9GPF6"/>
<dbReference type="Proteomes" id="UP000000305">
    <property type="component" value="Unassembled WGS sequence"/>
</dbReference>
<keyword evidence="3" id="KW-1185">Reference proteome</keyword>
<dbReference type="HOGENOM" id="CLU_1469671_0_0_1"/>
<dbReference type="KEGG" id="dpx:DAPPUDRAFT_245997"/>
<dbReference type="AlphaFoldDB" id="E9GPF6"/>
<evidence type="ECO:0000256" key="1">
    <source>
        <dbReference type="SAM" id="MobiDB-lite"/>
    </source>
</evidence>
<sequence length="184" mass="20394">MLIWIYGHAYRPESICHQHQNQHAAWGELFENNGLQINIQGVDHIMATNYGSPPVPPPCKINSRPDMFKVRPERPCAIPMHGADSGSRLQRRRLCNAHGANKPHEPTCPSEATHPSEPTCPAESTSPVPPAIATTSAYVTAVTSTPATHVTPRDSHRNAIHRKRRRCTLTRRTDRNTGPAQPAR</sequence>
<protein>
    <submittedName>
        <fullName evidence="2">Uncharacterized protein</fullName>
    </submittedName>
</protein>
<evidence type="ECO:0000313" key="3">
    <source>
        <dbReference type="Proteomes" id="UP000000305"/>
    </source>
</evidence>
<feature type="compositionally biased region" description="Basic residues" evidence="1">
    <location>
        <begin position="158"/>
        <end position="169"/>
    </location>
</feature>
<accession>E9GPF6</accession>
<feature type="region of interest" description="Disordered" evidence="1">
    <location>
        <begin position="144"/>
        <end position="184"/>
    </location>
</feature>
<gene>
    <name evidence="2" type="ORF">DAPPUDRAFT_245997</name>
</gene>
<dbReference type="EMBL" id="GL732556">
    <property type="protein sequence ID" value="EFX78690.1"/>
    <property type="molecule type" value="Genomic_DNA"/>
</dbReference>
<organism evidence="2 3">
    <name type="scientific">Daphnia pulex</name>
    <name type="common">Water flea</name>
    <dbReference type="NCBI Taxonomy" id="6669"/>
    <lineage>
        <taxon>Eukaryota</taxon>
        <taxon>Metazoa</taxon>
        <taxon>Ecdysozoa</taxon>
        <taxon>Arthropoda</taxon>
        <taxon>Crustacea</taxon>
        <taxon>Branchiopoda</taxon>
        <taxon>Diplostraca</taxon>
        <taxon>Cladocera</taxon>
        <taxon>Anomopoda</taxon>
        <taxon>Daphniidae</taxon>
        <taxon>Daphnia</taxon>
    </lineage>
</organism>
<reference evidence="2 3" key="1">
    <citation type="journal article" date="2011" name="Science">
        <title>The ecoresponsive genome of Daphnia pulex.</title>
        <authorList>
            <person name="Colbourne J.K."/>
            <person name="Pfrender M.E."/>
            <person name="Gilbert D."/>
            <person name="Thomas W.K."/>
            <person name="Tucker A."/>
            <person name="Oakley T.H."/>
            <person name="Tokishita S."/>
            <person name="Aerts A."/>
            <person name="Arnold G.J."/>
            <person name="Basu M.K."/>
            <person name="Bauer D.J."/>
            <person name="Caceres C.E."/>
            <person name="Carmel L."/>
            <person name="Casola C."/>
            <person name="Choi J.H."/>
            <person name="Detter J.C."/>
            <person name="Dong Q."/>
            <person name="Dusheyko S."/>
            <person name="Eads B.D."/>
            <person name="Frohlich T."/>
            <person name="Geiler-Samerotte K.A."/>
            <person name="Gerlach D."/>
            <person name="Hatcher P."/>
            <person name="Jogdeo S."/>
            <person name="Krijgsveld J."/>
            <person name="Kriventseva E.V."/>
            <person name="Kultz D."/>
            <person name="Laforsch C."/>
            <person name="Lindquist E."/>
            <person name="Lopez J."/>
            <person name="Manak J.R."/>
            <person name="Muller J."/>
            <person name="Pangilinan J."/>
            <person name="Patwardhan R.P."/>
            <person name="Pitluck S."/>
            <person name="Pritham E.J."/>
            <person name="Rechtsteiner A."/>
            <person name="Rho M."/>
            <person name="Rogozin I.B."/>
            <person name="Sakarya O."/>
            <person name="Salamov A."/>
            <person name="Schaack S."/>
            <person name="Shapiro H."/>
            <person name="Shiga Y."/>
            <person name="Skalitzky C."/>
            <person name="Smith Z."/>
            <person name="Souvorov A."/>
            <person name="Sung W."/>
            <person name="Tang Z."/>
            <person name="Tsuchiya D."/>
            <person name="Tu H."/>
            <person name="Vos H."/>
            <person name="Wang M."/>
            <person name="Wolf Y.I."/>
            <person name="Yamagata H."/>
            <person name="Yamada T."/>
            <person name="Ye Y."/>
            <person name="Shaw J.R."/>
            <person name="Andrews J."/>
            <person name="Crease T.J."/>
            <person name="Tang H."/>
            <person name="Lucas S.M."/>
            <person name="Robertson H.M."/>
            <person name="Bork P."/>
            <person name="Koonin E.V."/>
            <person name="Zdobnov E.M."/>
            <person name="Grigoriev I.V."/>
            <person name="Lynch M."/>
            <person name="Boore J.L."/>
        </authorList>
    </citation>
    <scope>NUCLEOTIDE SEQUENCE [LARGE SCALE GENOMIC DNA]</scope>
</reference>
<evidence type="ECO:0000313" key="2">
    <source>
        <dbReference type="EMBL" id="EFX78690.1"/>
    </source>
</evidence>
<name>E9GPF6_DAPPU</name>
<feature type="region of interest" description="Disordered" evidence="1">
    <location>
        <begin position="98"/>
        <end position="129"/>
    </location>
</feature>
<proteinExistence type="predicted"/>